<keyword evidence="3" id="KW-1185">Reference proteome</keyword>
<name>A0A2K1J8F8_PHYPA</name>
<dbReference type="EnsemblPlants" id="Pp3c16_13269V3.1">
    <property type="protein sequence ID" value="PAC:32984198.CDS.1"/>
    <property type="gene ID" value="Pp3c16_13269"/>
</dbReference>
<dbReference type="Proteomes" id="UP000006727">
    <property type="component" value="Chromosome 16"/>
</dbReference>
<organism evidence="1">
    <name type="scientific">Physcomitrium patens</name>
    <name type="common">Spreading-leaved earth moss</name>
    <name type="synonym">Physcomitrella patens</name>
    <dbReference type="NCBI Taxonomy" id="3218"/>
    <lineage>
        <taxon>Eukaryota</taxon>
        <taxon>Viridiplantae</taxon>
        <taxon>Streptophyta</taxon>
        <taxon>Embryophyta</taxon>
        <taxon>Bryophyta</taxon>
        <taxon>Bryophytina</taxon>
        <taxon>Bryopsida</taxon>
        <taxon>Funariidae</taxon>
        <taxon>Funariales</taxon>
        <taxon>Funariaceae</taxon>
        <taxon>Physcomitrium</taxon>
    </lineage>
</organism>
<evidence type="ECO:0000313" key="1">
    <source>
        <dbReference type="EMBL" id="PNR37811.1"/>
    </source>
</evidence>
<proteinExistence type="predicted"/>
<dbReference type="AlphaFoldDB" id="A0A2K1J8F8"/>
<dbReference type="EMBL" id="ABEU02000016">
    <property type="protein sequence ID" value="PNR37811.1"/>
    <property type="molecule type" value="Genomic_DNA"/>
</dbReference>
<evidence type="ECO:0000313" key="3">
    <source>
        <dbReference type="Proteomes" id="UP000006727"/>
    </source>
</evidence>
<protein>
    <submittedName>
        <fullName evidence="1 2">Uncharacterized protein</fullName>
    </submittedName>
</protein>
<dbReference type="Gramene" id="Pp3c16_13269V3.1">
    <property type="protein sequence ID" value="PAC:32984198.CDS.1"/>
    <property type="gene ID" value="Pp3c16_13269"/>
</dbReference>
<evidence type="ECO:0000313" key="2">
    <source>
        <dbReference type="EnsemblPlants" id="PAC:32984198.CDS.1"/>
    </source>
</evidence>
<gene>
    <name evidence="1" type="ORF">PHYPA_020920</name>
</gene>
<accession>A0A2K1J8F8</accession>
<reference evidence="1 3" key="1">
    <citation type="journal article" date="2008" name="Science">
        <title>The Physcomitrella genome reveals evolutionary insights into the conquest of land by plants.</title>
        <authorList>
            <person name="Rensing S."/>
            <person name="Lang D."/>
            <person name="Zimmer A."/>
            <person name="Terry A."/>
            <person name="Salamov A."/>
            <person name="Shapiro H."/>
            <person name="Nishiyama T."/>
            <person name="Perroud P.-F."/>
            <person name="Lindquist E."/>
            <person name="Kamisugi Y."/>
            <person name="Tanahashi T."/>
            <person name="Sakakibara K."/>
            <person name="Fujita T."/>
            <person name="Oishi K."/>
            <person name="Shin-I T."/>
            <person name="Kuroki Y."/>
            <person name="Toyoda A."/>
            <person name="Suzuki Y."/>
            <person name="Hashimoto A."/>
            <person name="Yamaguchi K."/>
            <person name="Sugano A."/>
            <person name="Kohara Y."/>
            <person name="Fujiyama A."/>
            <person name="Anterola A."/>
            <person name="Aoki S."/>
            <person name="Ashton N."/>
            <person name="Barbazuk W.B."/>
            <person name="Barker E."/>
            <person name="Bennetzen J."/>
            <person name="Bezanilla M."/>
            <person name="Blankenship R."/>
            <person name="Cho S.H."/>
            <person name="Dutcher S."/>
            <person name="Estelle M."/>
            <person name="Fawcett J.A."/>
            <person name="Gundlach H."/>
            <person name="Hanada K."/>
            <person name="Heyl A."/>
            <person name="Hicks K.A."/>
            <person name="Hugh J."/>
            <person name="Lohr M."/>
            <person name="Mayer K."/>
            <person name="Melkozernov A."/>
            <person name="Murata T."/>
            <person name="Nelson D."/>
            <person name="Pils B."/>
            <person name="Prigge M."/>
            <person name="Reiss B."/>
            <person name="Renner T."/>
            <person name="Rombauts S."/>
            <person name="Rushton P."/>
            <person name="Sanderfoot A."/>
            <person name="Schween G."/>
            <person name="Shiu S.-H."/>
            <person name="Stueber K."/>
            <person name="Theodoulou F.L."/>
            <person name="Tu H."/>
            <person name="Van de Peer Y."/>
            <person name="Verrier P.J."/>
            <person name="Waters E."/>
            <person name="Wood A."/>
            <person name="Yang L."/>
            <person name="Cove D."/>
            <person name="Cuming A."/>
            <person name="Hasebe M."/>
            <person name="Lucas S."/>
            <person name="Mishler D.B."/>
            <person name="Reski R."/>
            <person name="Grigoriev I."/>
            <person name="Quatrano R.S."/>
            <person name="Boore J.L."/>
        </authorList>
    </citation>
    <scope>NUCLEOTIDE SEQUENCE [LARGE SCALE GENOMIC DNA]</scope>
    <source>
        <strain evidence="2 3">cv. Gransden 2004</strain>
    </source>
</reference>
<sequence length="96" mass="10827">MIDSRNSGFGVALKTGRMTTNNRFLFGRNPEMHNVLFTSRSGFLKHKGVIRFQYEHRPIMRPLGTHLAGAMALLVFSTSAFDAKRSRHRAASVNPH</sequence>
<reference evidence="1 3" key="2">
    <citation type="journal article" date="2018" name="Plant J.">
        <title>The Physcomitrella patens chromosome-scale assembly reveals moss genome structure and evolution.</title>
        <authorList>
            <person name="Lang D."/>
            <person name="Ullrich K.K."/>
            <person name="Murat F."/>
            <person name="Fuchs J."/>
            <person name="Jenkins J."/>
            <person name="Haas F.B."/>
            <person name="Piednoel M."/>
            <person name="Gundlach H."/>
            <person name="Van Bel M."/>
            <person name="Meyberg R."/>
            <person name="Vives C."/>
            <person name="Morata J."/>
            <person name="Symeonidi A."/>
            <person name="Hiss M."/>
            <person name="Muchero W."/>
            <person name="Kamisugi Y."/>
            <person name="Saleh O."/>
            <person name="Blanc G."/>
            <person name="Decker E.L."/>
            <person name="van Gessel N."/>
            <person name="Grimwood J."/>
            <person name="Hayes R.D."/>
            <person name="Graham S.W."/>
            <person name="Gunter L.E."/>
            <person name="McDaniel S.F."/>
            <person name="Hoernstein S.N.W."/>
            <person name="Larsson A."/>
            <person name="Li F.W."/>
            <person name="Perroud P.F."/>
            <person name="Phillips J."/>
            <person name="Ranjan P."/>
            <person name="Rokshar D.S."/>
            <person name="Rothfels C.J."/>
            <person name="Schneider L."/>
            <person name="Shu S."/>
            <person name="Stevenson D.W."/>
            <person name="Thummler F."/>
            <person name="Tillich M."/>
            <person name="Villarreal Aguilar J.C."/>
            <person name="Widiez T."/>
            <person name="Wong G.K."/>
            <person name="Wymore A."/>
            <person name="Zhang Y."/>
            <person name="Zimmer A.D."/>
            <person name="Quatrano R.S."/>
            <person name="Mayer K.F.X."/>
            <person name="Goodstein D."/>
            <person name="Casacuberta J.M."/>
            <person name="Vandepoele K."/>
            <person name="Reski R."/>
            <person name="Cuming A.C."/>
            <person name="Tuskan G.A."/>
            <person name="Maumus F."/>
            <person name="Salse J."/>
            <person name="Schmutz J."/>
            <person name="Rensing S.A."/>
        </authorList>
    </citation>
    <scope>NUCLEOTIDE SEQUENCE [LARGE SCALE GENOMIC DNA]</scope>
    <source>
        <strain evidence="2 3">cv. Gransden 2004</strain>
    </source>
</reference>
<dbReference type="InParanoid" id="A0A2K1J8F8"/>
<reference evidence="2" key="3">
    <citation type="submission" date="2020-12" db="UniProtKB">
        <authorList>
            <consortium name="EnsemblPlants"/>
        </authorList>
    </citation>
    <scope>IDENTIFICATION</scope>
</reference>